<keyword evidence="4 6" id="KW-1133">Transmembrane helix</keyword>
<reference evidence="8 9" key="1">
    <citation type="journal article" date="2019" name="Commun. Biol.">
        <title>The bagworm genome reveals a unique fibroin gene that provides high tensile strength.</title>
        <authorList>
            <person name="Kono N."/>
            <person name="Nakamura H."/>
            <person name="Ohtoshi R."/>
            <person name="Tomita M."/>
            <person name="Numata K."/>
            <person name="Arakawa K."/>
        </authorList>
    </citation>
    <scope>NUCLEOTIDE SEQUENCE [LARGE SCALE GENOMIC DNA]</scope>
</reference>
<name>A0A4C1VDU4_EUMVA</name>
<dbReference type="PANTHER" id="PTHR10165">
    <property type="entry name" value="LIPID PHOSPHATE PHOSPHATASE"/>
    <property type="match status" value="1"/>
</dbReference>
<evidence type="ECO:0000256" key="4">
    <source>
        <dbReference type="ARBA" id="ARBA00022989"/>
    </source>
</evidence>
<evidence type="ECO:0000256" key="3">
    <source>
        <dbReference type="ARBA" id="ARBA00022692"/>
    </source>
</evidence>
<dbReference type="InterPro" id="IPR036938">
    <property type="entry name" value="PAP2/HPO_sf"/>
</dbReference>
<proteinExistence type="inferred from homology"/>
<comment type="subcellular location">
    <subcellularLocation>
        <location evidence="1">Membrane</location>
        <topology evidence="1">Multi-pass membrane protein</topology>
    </subcellularLocation>
</comment>
<dbReference type="AlphaFoldDB" id="A0A4C1VDU4"/>
<dbReference type="Gene3D" id="1.20.144.10">
    <property type="entry name" value="Phosphatidic acid phosphatase type 2/haloperoxidase"/>
    <property type="match status" value="1"/>
</dbReference>
<comment type="similarity">
    <text evidence="2">Belongs to the PA-phosphatase related phosphoesterase family.</text>
</comment>
<dbReference type="SMART" id="SM00014">
    <property type="entry name" value="acidPPc"/>
    <property type="match status" value="1"/>
</dbReference>
<accession>A0A4C1VDU4</accession>
<evidence type="ECO:0000313" key="9">
    <source>
        <dbReference type="Proteomes" id="UP000299102"/>
    </source>
</evidence>
<evidence type="ECO:0000256" key="6">
    <source>
        <dbReference type="SAM" id="Phobius"/>
    </source>
</evidence>
<gene>
    <name evidence="8" type="primary">plpp-1.2</name>
    <name evidence="8" type="ORF">EVAR_20650_1</name>
</gene>
<evidence type="ECO:0000313" key="8">
    <source>
        <dbReference type="EMBL" id="GBP35795.1"/>
    </source>
</evidence>
<dbReference type="Proteomes" id="UP000299102">
    <property type="component" value="Unassembled WGS sequence"/>
</dbReference>
<feature type="transmembrane region" description="Helical" evidence="6">
    <location>
        <begin position="208"/>
        <end position="227"/>
    </location>
</feature>
<dbReference type="GO" id="GO:0008195">
    <property type="term" value="F:phosphatidate phosphatase activity"/>
    <property type="evidence" value="ECO:0007669"/>
    <property type="project" value="TreeGrafter"/>
</dbReference>
<dbReference type="GO" id="GO:0046839">
    <property type="term" value="P:phospholipid dephosphorylation"/>
    <property type="evidence" value="ECO:0007669"/>
    <property type="project" value="TreeGrafter"/>
</dbReference>
<dbReference type="STRING" id="151549.A0A4C1VDU4"/>
<dbReference type="Pfam" id="PF01569">
    <property type="entry name" value="PAP2"/>
    <property type="match status" value="1"/>
</dbReference>
<feature type="transmembrane region" description="Helical" evidence="6">
    <location>
        <begin position="145"/>
        <end position="164"/>
    </location>
</feature>
<sequence length="268" mass="31109">MGVIPCHKSGFFCNDPSLNYEFKGDTVSALLLMAVIISVPPKVILITEYFLYKQPDYVLKESFKKKCFKLFKIKWWLTKDYMFGMFFNLAVVEVMKGLTGMPRPTFFDLCKPDAAANCTESTFVSEFACTSSYHWWYQLDSYRSFPSGHASLSIHAGFYTIWYLQRRAFSWNARPMLLVPLLQLACVVFAAVASLTRITDHRHHWWDVLVGAIIGFSTVWYTCMILCDNFRSLERYCDLTNDDKERSIQKRPVRVEDTRLVITPEINA</sequence>
<dbReference type="GO" id="GO:0005886">
    <property type="term" value="C:plasma membrane"/>
    <property type="evidence" value="ECO:0007669"/>
    <property type="project" value="TreeGrafter"/>
</dbReference>
<organism evidence="8 9">
    <name type="scientific">Eumeta variegata</name>
    <name type="common">Bagworm moth</name>
    <name type="synonym">Eumeta japonica</name>
    <dbReference type="NCBI Taxonomy" id="151549"/>
    <lineage>
        <taxon>Eukaryota</taxon>
        <taxon>Metazoa</taxon>
        <taxon>Ecdysozoa</taxon>
        <taxon>Arthropoda</taxon>
        <taxon>Hexapoda</taxon>
        <taxon>Insecta</taxon>
        <taxon>Pterygota</taxon>
        <taxon>Neoptera</taxon>
        <taxon>Endopterygota</taxon>
        <taxon>Lepidoptera</taxon>
        <taxon>Glossata</taxon>
        <taxon>Ditrysia</taxon>
        <taxon>Tineoidea</taxon>
        <taxon>Psychidae</taxon>
        <taxon>Oiketicinae</taxon>
        <taxon>Eumeta</taxon>
    </lineage>
</organism>
<feature type="domain" description="Phosphatidic acid phosphatase type 2/haloperoxidase" evidence="7">
    <location>
        <begin position="78"/>
        <end position="223"/>
    </location>
</feature>
<feature type="transmembrane region" description="Helical" evidence="6">
    <location>
        <begin position="27"/>
        <end position="52"/>
    </location>
</feature>
<dbReference type="CDD" id="cd03384">
    <property type="entry name" value="PAP2_wunen"/>
    <property type="match status" value="1"/>
</dbReference>
<dbReference type="GO" id="GO:0006644">
    <property type="term" value="P:phospholipid metabolic process"/>
    <property type="evidence" value="ECO:0007669"/>
    <property type="project" value="InterPro"/>
</dbReference>
<dbReference type="SUPFAM" id="SSF48317">
    <property type="entry name" value="Acid phosphatase/Vanadium-dependent haloperoxidase"/>
    <property type="match status" value="1"/>
</dbReference>
<dbReference type="OrthoDB" id="8907274at2759"/>
<protein>
    <submittedName>
        <fullName evidence="8">Phospholipid phosphatase homolog 1.2 homolog</fullName>
    </submittedName>
</protein>
<feature type="transmembrane region" description="Helical" evidence="6">
    <location>
        <begin position="176"/>
        <end position="196"/>
    </location>
</feature>
<dbReference type="EMBL" id="BGZK01000309">
    <property type="protein sequence ID" value="GBP35795.1"/>
    <property type="molecule type" value="Genomic_DNA"/>
</dbReference>
<feature type="transmembrane region" description="Helical" evidence="6">
    <location>
        <begin position="73"/>
        <end position="92"/>
    </location>
</feature>
<dbReference type="PANTHER" id="PTHR10165:SF103">
    <property type="entry name" value="PHOSPHOLIPID PHOSPHATASE HOMOLOG 1.2 HOMOLOG"/>
    <property type="match status" value="1"/>
</dbReference>
<dbReference type="GO" id="GO:0007165">
    <property type="term" value="P:signal transduction"/>
    <property type="evidence" value="ECO:0007669"/>
    <property type="project" value="TreeGrafter"/>
</dbReference>
<keyword evidence="9" id="KW-1185">Reference proteome</keyword>
<comment type="caution">
    <text evidence="8">The sequence shown here is derived from an EMBL/GenBank/DDBJ whole genome shotgun (WGS) entry which is preliminary data.</text>
</comment>
<dbReference type="InterPro" id="IPR000326">
    <property type="entry name" value="PAP2/HPO"/>
</dbReference>
<evidence type="ECO:0000259" key="7">
    <source>
        <dbReference type="SMART" id="SM00014"/>
    </source>
</evidence>
<evidence type="ECO:0000256" key="1">
    <source>
        <dbReference type="ARBA" id="ARBA00004141"/>
    </source>
</evidence>
<keyword evidence="3 6" id="KW-0812">Transmembrane</keyword>
<keyword evidence="5 6" id="KW-0472">Membrane</keyword>
<evidence type="ECO:0000256" key="2">
    <source>
        <dbReference type="ARBA" id="ARBA00008816"/>
    </source>
</evidence>
<dbReference type="InterPro" id="IPR043216">
    <property type="entry name" value="PAP-like"/>
</dbReference>
<evidence type="ECO:0000256" key="5">
    <source>
        <dbReference type="ARBA" id="ARBA00023136"/>
    </source>
</evidence>